<dbReference type="OMA" id="SIMAHHR"/>
<evidence type="ECO:0000313" key="1">
    <source>
        <dbReference type="EMBL" id="APA15618.1"/>
    </source>
</evidence>
<gene>
    <name evidence="1" type="ORF">sscle_15g103880</name>
</gene>
<reference evidence="2" key="1">
    <citation type="journal article" date="2017" name="Genome Biol. Evol.">
        <title>The complete genome sequence of the phytopathogenic fungus Sclerotinia sclerotiorum reveals insights into the genome architecture of broad host range pathogens.</title>
        <authorList>
            <person name="Derbyshire M."/>
            <person name="Denton-Giles M."/>
            <person name="Hegedus D."/>
            <person name="Seifbarghy S."/>
            <person name="Rollins J."/>
            <person name="van Kan J."/>
            <person name="Seidl M.F."/>
            <person name="Faino L."/>
            <person name="Mbengue M."/>
            <person name="Navaud O."/>
            <person name="Raffaele S."/>
            <person name="Hammond-Kosack K."/>
            <person name="Heard S."/>
            <person name="Oliver R."/>
        </authorList>
    </citation>
    <scope>NUCLEOTIDE SEQUENCE [LARGE SCALE GENOMIC DNA]</scope>
    <source>
        <strain evidence="2">ATCC 18683 / 1980 / Ss-1</strain>
    </source>
</reference>
<name>A0A1D9QL04_SCLS1</name>
<dbReference type="AlphaFoldDB" id="A0A1D9QL04"/>
<accession>A0A1D9QL04</accession>
<dbReference type="OrthoDB" id="6079484at2759"/>
<dbReference type="RefSeq" id="XP_001589852.1">
    <property type="nucleotide sequence ID" value="XM_001589802.1"/>
</dbReference>
<dbReference type="Proteomes" id="UP000177798">
    <property type="component" value="Chromosome 15"/>
</dbReference>
<protein>
    <submittedName>
        <fullName evidence="1">Uncharacterized protein</fullName>
    </submittedName>
</protein>
<proteinExistence type="predicted"/>
<organism evidence="1 2">
    <name type="scientific">Sclerotinia sclerotiorum (strain ATCC 18683 / 1980 / Ss-1)</name>
    <name type="common">White mold</name>
    <name type="synonym">Whetzelinia sclerotiorum</name>
    <dbReference type="NCBI Taxonomy" id="665079"/>
    <lineage>
        <taxon>Eukaryota</taxon>
        <taxon>Fungi</taxon>
        <taxon>Dikarya</taxon>
        <taxon>Ascomycota</taxon>
        <taxon>Pezizomycotina</taxon>
        <taxon>Leotiomycetes</taxon>
        <taxon>Helotiales</taxon>
        <taxon>Sclerotiniaceae</taxon>
        <taxon>Sclerotinia</taxon>
    </lineage>
</organism>
<dbReference type="KEGG" id="ssl:SS1G_09574"/>
<dbReference type="EMBL" id="CP017828">
    <property type="protein sequence ID" value="APA15618.1"/>
    <property type="molecule type" value="Genomic_DNA"/>
</dbReference>
<sequence length="129" mass="14546">MSGPRGSGGGYYKYRCKYWLIYNCGNWVWVNNEPCANCLAIGRDETVISPSQYQMSRDVFVPQFKDGNLLYTMTEIVALSDFDNGWVIKERQSAEFPKSTSPTIEKLEVTEGATALIYKEPVAPTQKEG</sequence>
<evidence type="ECO:0000313" key="2">
    <source>
        <dbReference type="Proteomes" id="UP000177798"/>
    </source>
</evidence>
<dbReference type="VEuPathDB" id="FungiDB:sscle_15g103880"/>